<feature type="compositionally biased region" description="Polar residues" evidence="1">
    <location>
        <begin position="1"/>
        <end position="10"/>
    </location>
</feature>
<protein>
    <submittedName>
        <fullName evidence="2">Uncharacterized protein</fullName>
    </submittedName>
</protein>
<organism evidence="2 3">
    <name type="scientific">Lagenidium giganteum</name>
    <dbReference type="NCBI Taxonomy" id="4803"/>
    <lineage>
        <taxon>Eukaryota</taxon>
        <taxon>Sar</taxon>
        <taxon>Stramenopiles</taxon>
        <taxon>Oomycota</taxon>
        <taxon>Peronosporomycetes</taxon>
        <taxon>Pythiales</taxon>
        <taxon>Pythiaceae</taxon>
    </lineage>
</organism>
<name>A0AAV2Z0J0_9STRA</name>
<dbReference type="AlphaFoldDB" id="A0AAV2Z0J0"/>
<evidence type="ECO:0000313" key="3">
    <source>
        <dbReference type="Proteomes" id="UP001146120"/>
    </source>
</evidence>
<sequence>MREATPSPTHQPCPEGRRSPLQPRREESPRASPCAPCVLSDIGWARHPGVHTPFGTGLAVPVAWITRAPTPVSGTAARVVVGDPPGLQG</sequence>
<comment type="caution">
    <text evidence="2">The sequence shown here is derived from an EMBL/GenBank/DDBJ whole genome shotgun (WGS) entry which is preliminary data.</text>
</comment>
<feature type="region of interest" description="Disordered" evidence="1">
    <location>
        <begin position="1"/>
        <end position="33"/>
    </location>
</feature>
<evidence type="ECO:0000313" key="2">
    <source>
        <dbReference type="EMBL" id="DBA00458.1"/>
    </source>
</evidence>
<evidence type="ECO:0000256" key="1">
    <source>
        <dbReference type="SAM" id="MobiDB-lite"/>
    </source>
</evidence>
<proteinExistence type="predicted"/>
<feature type="compositionally biased region" description="Basic and acidic residues" evidence="1">
    <location>
        <begin position="15"/>
        <end position="29"/>
    </location>
</feature>
<dbReference type="EMBL" id="DAKRPA010000063">
    <property type="protein sequence ID" value="DBA00458.1"/>
    <property type="molecule type" value="Genomic_DNA"/>
</dbReference>
<keyword evidence="3" id="KW-1185">Reference proteome</keyword>
<reference evidence="2" key="2">
    <citation type="journal article" date="2023" name="Microbiol Resour">
        <title>Decontamination and Annotation of the Draft Genome Sequence of the Oomycete Lagenidium giganteum ARSEF 373.</title>
        <authorList>
            <person name="Morgan W.R."/>
            <person name="Tartar A."/>
        </authorList>
    </citation>
    <scope>NUCLEOTIDE SEQUENCE</scope>
    <source>
        <strain evidence="2">ARSEF 373</strain>
    </source>
</reference>
<dbReference type="Proteomes" id="UP001146120">
    <property type="component" value="Unassembled WGS sequence"/>
</dbReference>
<gene>
    <name evidence="2" type="ORF">N0F65_002701</name>
</gene>
<accession>A0AAV2Z0J0</accession>
<reference evidence="2" key="1">
    <citation type="submission" date="2022-11" db="EMBL/GenBank/DDBJ databases">
        <authorList>
            <person name="Morgan W.R."/>
            <person name="Tartar A."/>
        </authorList>
    </citation>
    <scope>NUCLEOTIDE SEQUENCE</scope>
    <source>
        <strain evidence="2">ARSEF 373</strain>
    </source>
</reference>